<dbReference type="Proteomes" id="UP000692954">
    <property type="component" value="Unassembled WGS sequence"/>
</dbReference>
<proteinExistence type="predicted"/>
<dbReference type="InterPro" id="IPR000595">
    <property type="entry name" value="cNMP-bd_dom"/>
</dbReference>
<protein>
    <recommendedName>
        <fullName evidence="1">Cyclic nucleotide-binding domain-containing protein</fullName>
    </recommendedName>
</protein>
<name>A0A8S1QXA9_9CILI</name>
<gene>
    <name evidence="2" type="ORF">PSON_ATCC_30995.1.T1220079</name>
</gene>
<dbReference type="CDD" id="cd00038">
    <property type="entry name" value="CAP_ED"/>
    <property type="match status" value="1"/>
</dbReference>
<evidence type="ECO:0000313" key="3">
    <source>
        <dbReference type="Proteomes" id="UP000692954"/>
    </source>
</evidence>
<feature type="domain" description="Cyclic nucleotide-binding" evidence="1">
    <location>
        <begin position="187"/>
        <end position="292"/>
    </location>
</feature>
<keyword evidence="3" id="KW-1185">Reference proteome</keyword>
<comment type="caution">
    <text evidence="2">The sequence shown here is derived from an EMBL/GenBank/DDBJ whole genome shotgun (WGS) entry which is preliminary data.</text>
</comment>
<sequence>MKPSKSLFNDLELPLWQLDENLIFKYKHQAQSLSLNPILKSILNKPPDERTYEEIIFINEYLIGFSYFQTIKNQHGQECLFRLSQFALLNSIPNETIIVKKNEEPNALYFIIEGQVMQINENICTVSNIGEPIFEETLLKFVFNKSDFITKKNSTFITLNGLVFRASLHKYSPQQISKRKNYLHHPLLNVLSKYDFQELFSVAQTEEYDQGSKIYKINDQLEYLYVILQGNLIIGKQVGSKQKEHFQKVPQILLAESAKQRYQIKAITQISNNDIFGFEEYVSNKTTRNFEVSCSSKKCKVIKFPLKIFFSKFNQVFNLKEFKMIIDIISQRNLFRDRIHSIQVQLYENQIQQTSKSNQPMRYETLEPIPYENQIRSRPRSFLLENSILLPDDLKSNLRLSSYLKTSINTKDQINLNSFTLENTPENLKKKKKLQIRINYQIESELHKNNSFDKTKLINKFKNFQKYSNEQSPIQKFLNLKPEQKQDKFKIKQEIIDQSFQLLQARESQNSRCSPLPEIPSFQPKQGKFQQKLILKKFKEKQFLIIDKAL</sequence>
<accession>A0A8S1QXA9</accession>
<evidence type="ECO:0000259" key="1">
    <source>
        <dbReference type="PROSITE" id="PS50042"/>
    </source>
</evidence>
<dbReference type="AlphaFoldDB" id="A0A8S1QXA9"/>
<reference evidence="2" key="1">
    <citation type="submission" date="2021-01" db="EMBL/GenBank/DDBJ databases">
        <authorList>
            <consortium name="Genoscope - CEA"/>
            <person name="William W."/>
        </authorList>
    </citation>
    <scope>NUCLEOTIDE SEQUENCE</scope>
</reference>
<dbReference type="OrthoDB" id="295830at2759"/>
<dbReference type="PROSITE" id="PS50042">
    <property type="entry name" value="CNMP_BINDING_3"/>
    <property type="match status" value="1"/>
</dbReference>
<dbReference type="EMBL" id="CAJJDN010000122">
    <property type="protein sequence ID" value="CAD8119665.1"/>
    <property type="molecule type" value="Genomic_DNA"/>
</dbReference>
<evidence type="ECO:0000313" key="2">
    <source>
        <dbReference type="EMBL" id="CAD8119665.1"/>
    </source>
</evidence>
<organism evidence="2 3">
    <name type="scientific">Paramecium sonneborni</name>
    <dbReference type="NCBI Taxonomy" id="65129"/>
    <lineage>
        <taxon>Eukaryota</taxon>
        <taxon>Sar</taxon>
        <taxon>Alveolata</taxon>
        <taxon>Ciliophora</taxon>
        <taxon>Intramacronucleata</taxon>
        <taxon>Oligohymenophorea</taxon>
        <taxon>Peniculida</taxon>
        <taxon>Parameciidae</taxon>
        <taxon>Paramecium</taxon>
    </lineage>
</organism>